<evidence type="ECO:0000256" key="9">
    <source>
        <dbReference type="RuleBase" id="RU366031"/>
    </source>
</evidence>
<dbReference type="EMBL" id="CP080467">
    <property type="protein sequence ID" value="UNO47535.1"/>
    <property type="molecule type" value="Genomic_DNA"/>
</dbReference>
<comment type="similarity">
    <text evidence="2 9">Belongs to the uroporphyrinogen-III synthase family.</text>
</comment>
<accession>A0A9E6ZE34</accession>
<name>T0DCC8_ALIAG</name>
<sequence>MNSTVVITQSGDRGRSLVDRLTGLGVCAIHWPLVKTVVYSDSDIARQSRLMPDQVDGILVTSLTAARVLAKQYPSSDWRWGQAVCYCIGEATATPLRDIGIRCVVYPQVRDASDMARAMLSEWPAGGKTFVFVRGVQARRVLVAALRDGGHKVFELEVYDTVPTPVEQLPKLPVNRALVWVLFSPSGVSSLLQSVAHIRADVQQGRSAVVAFGRTTASALESAGIPVAWMPTEVTHDGLIDTLLRFLREEKEYGI</sequence>
<evidence type="ECO:0000256" key="4">
    <source>
        <dbReference type="ARBA" id="ARBA00023239"/>
    </source>
</evidence>
<protein>
    <recommendedName>
        <fullName evidence="7 9">Uroporphyrinogen-III synthase</fullName>
        <ecNumber evidence="3 9">4.2.1.75</ecNumber>
    </recommendedName>
</protein>
<evidence type="ECO:0000256" key="7">
    <source>
        <dbReference type="ARBA" id="ARBA00040167"/>
    </source>
</evidence>
<dbReference type="eggNOG" id="COG1587">
    <property type="taxonomic scope" value="Bacteria"/>
</dbReference>
<dbReference type="OrthoDB" id="2374478at2"/>
<dbReference type="InterPro" id="IPR036108">
    <property type="entry name" value="4pyrrol_syn_uPrphyn_synt_sf"/>
</dbReference>
<dbReference type="EC" id="4.2.1.75" evidence="3 9"/>
<dbReference type="STRING" id="1356854.N007_03990"/>
<proteinExistence type="inferred from homology"/>
<keyword evidence="4 9" id="KW-0456">Lyase</keyword>
<dbReference type="RefSeq" id="WP_021295728.1">
    <property type="nucleotide sequence ID" value="NZ_AURB01000101.1"/>
</dbReference>
<dbReference type="InterPro" id="IPR039793">
    <property type="entry name" value="UROS/Hem4"/>
</dbReference>
<evidence type="ECO:0000313" key="10">
    <source>
        <dbReference type="EMBL" id="UNO47535.1"/>
    </source>
</evidence>
<comment type="function">
    <text evidence="6 9">Catalyzes cyclization of the linear tetrapyrrole, hydroxymethylbilane, to the macrocyclic uroporphyrinogen III.</text>
</comment>
<dbReference type="GO" id="GO:0006780">
    <property type="term" value="P:uroporphyrinogen III biosynthetic process"/>
    <property type="evidence" value="ECO:0007669"/>
    <property type="project" value="UniProtKB-UniRule"/>
</dbReference>
<dbReference type="KEGG" id="aaco:K1I37_12555"/>
<dbReference type="Pfam" id="PF02602">
    <property type="entry name" value="HEM4"/>
    <property type="match status" value="1"/>
</dbReference>
<dbReference type="CDD" id="cd06578">
    <property type="entry name" value="HemD"/>
    <property type="match status" value="1"/>
</dbReference>
<dbReference type="GO" id="GO:0004852">
    <property type="term" value="F:uroporphyrinogen-III synthase activity"/>
    <property type="evidence" value="ECO:0007669"/>
    <property type="project" value="UniProtKB-UniRule"/>
</dbReference>
<dbReference type="GO" id="GO:0006782">
    <property type="term" value="P:protoporphyrinogen IX biosynthetic process"/>
    <property type="evidence" value="ECO:0007669"/>
    <property type="project" value="UniProtKB-UniRule"/>
</dbReference>
<comment type="catalytic activity">
    <reaction evidence="8 9">
        <text>hydroxymethylbilane = uroporphyrinogen III + H2O</text>
        <dbReference type="Rhea" id="RHEA:18965"/>
        <dbReference type="ChEBI" id="CHEBI:15377"/>
        <dbReference type="ChEBI" id="CHEBI:57308"/>
        <dbReference type="ChEBI" id="CHEBI:57845"/>
        <dbReference type="EC" id="4.2.1.75"/>
    </reaction>
</comment>
<evidence type="ECO:0000313" key="11">
    <source>
        <dbReference type="Proteomes" id="UP000829401"/>
    </source>
</evidence>
<evidence type="ECO:0000256" key="5">
    <source>
        <dbReference type="ARBA" id="ARBA00023244"/>
    </source>
</evidence>
<evidence type="ECO:0000256" key="2">
    <source>
        <dbReference type="ARBA" id="ARBA00008133"/>
    </source>
</evidence>
<organism evidence="10 11">
    <name type="scientific">Alicyclobacillus acidoterrestris (strain ATCC 49025 / DSM 3922 / CIP 106132 / NCIMB 13137 / GD3B)</name>
    <dbReference type="NCBI Taxonomy" id="1356854"/>
    <lineage>
        <taxon>Bacteria</taxon>
        <taxon>Bacillati</taxon>
        <taxon>Bacillota</taxon>
        <taxon>Bacilli</taxon>
        <taxon>Bacillales</taxon>
        <taxon>Alicyclobacillaceae</taxon>
        <taxon>Alicyclobacillus</taxon>
    </lineage>
</organism>
<dbReference type="InterPro" id="IPR003754">
    <property type="entry name" value="4pyrrol_synth_uPrphyn_synth"/>
</dbReference>
<dbReference type="Gene3D" id="3.40.50.10090">
    <property type="match status" value="2"/>
</dbReference>
<dbReference type="PANTHER" id="PTHR38042:SF1">
    <property type="entry name" value="UROPORPHYRINOGEN-III SYNTHASE, CHLOROPLASTIC"/>
    <property type="match status" value="1"/>
</dbReference>
<keyword evidence="11" id="KW-1185">Reference proteome</keyword>
<accession>T0DCC8</accession>
<evidence type="ECO:0000256" key="8">
    <source>
        <dbReference type="ARBA" id="ARBA00048617"/>
    </source>
</evidence>
<evidence type="ECO:0000256" key="3">
    <source>
        <dbReference type="ARBA" id="ARBA00013109"/>
    </source>
</evidence>
<dbReference type="SUPFAM" id="SSF69618">
    <property type="entry name" value="HemD-like"/>
    <property type="match status" value="1"/>
</dbReference>
<comment type="pathway">
    <text evidence="1 9">Porphyrin-containing compound metabolism; protoporphyrin-IX biosynthesis; coproporphyrinogen-III from 5-aminolevulinate: step 3/4.</text>
</comment>
<dbReference type="AlphaFoldDB" id="T0DCC8"/>
<dbReference type="Proteomes" id="UP000829401">
    <property type="component" value="Chromosome"/>
</dbReference>
<keyword evidence="5 9" id="KW-0627">Porphyrin biosynthesis</keyword>
<reference evidence="11" key="1">
    <citation type="journal article" date="2022" name="G3 (Bethesda)">
        <title>Unveiling the complete genome sequence of Alicyclobacillus acidoterrestris DSM 3922T, a taint-producing strain.</title>
        <authorList>
            <person name="Leonardo I.C."/>
            <person name="Barreto Crespo M.T."/>
            <person name="Gaspar F.B."/>
        </authorList>
    </citation>
    <scope>NUCLEOTIDE SEQUENCE [LARGE SCALE GENOMIC DNA]</scope>
    <source>
        <strain evidence="11">DSM 3922</strain>
    </source>
</reference>
<evidence type="ECO:0000256" key="6">
    <source>
        <dbReference type="ARBA" id="ARBA00037589"/>
    </source>
</evidence>
<gene>
    <name evidence="10" type="ORF">K1I37_12555</name>
</gene>
<evidence type="ECO:0000256" key="1">
    <source>
        <dbReference type="ARBA" id="ARBA00004772"/>
    </source>
</evidence>
<dbReference type="PANTHER" id="PTHR38042">
    <property type="entry name" value="UROPORPHYRINOGEN-III SYNTHASE, CHLOROPLASTIC"/>
    <property type="match status" value="1"/>
</dbReference>